<dbReference type="Pfam" id="PF02080">
    <property type="entry name" value="TrkA_C"/>
    <property type="match status" value="2"/>
</dbReference>
<dbReference type="EMBL" id="UHJJ01000003">
    <property type="protein sequence ID" value="SUQ13568.1"/>
    <property type="molecule type" value="Genomic_DNA"/>
</dbReference>
<name>A0A316A1R7_9FIRM</name>
<dbReference type="NCBIfam" id="NF007041">
    <property type="entry name" value="PRK09496.3-4"/>
    <property type="match status" value="1"/>
</dbReference>
<dbReference type="GO" id="GO:0015079">
    <property type="term" value="F:potassium ion transmembrane transporter activity"/>
    <property type="evidence" value="ECO:0007669"/>
    <property type="project" value="InterPro"/>
</dbReference>
<keyword evidence="2" id="KW-0813">Transport</keyword>
<dbReference type="NCBIfam" id="NF007032">
    <property type="entry name" value="PRK09496.1-4"/>
    <property type="match status" value="1"/>
</dbReference>
<dbReference type="Gene3D" id="3.40.50.720">
    <property type="entry name" value="NAD(P)-binding Rossmann-like Domain"/>
    <property type="match status" value="2"/>
</dbReference>
<dbReference type="InterPro" id="IPR006037">
    <property type="entry name" value="RCK_C"/>
</dbReference>
<dbReference type="SUPFAM" id="SSF116726">
    <property type="entry name" value="TrkA C-terminal domain-like"/>
    <property type="match status" value="2"/>
</dbReference>
<reference evidence="10" key="1">
    <citation type="submission" date="2017-07" db="EMBL/GenBank/DDBJ databases">
        <authorList>
            <person name="Varghese N."/>
            <person name="Submissions S."/>
        </authorList>
    </citation>
    <scope>NUCLEOTIDE SEQUENCE [LARGE SCALE GENOMIC DNA]</scope>
    <source>
        <strain evidence="10">NLAE-zl-C134</strain>
    </source>
</reference>
<dbReference type="InterPro" id="IPR036291">
    <property type="entry name" value="NAD(P)-bd_dom_sf"/>
</dbReference>
<dbReference type="Proteomes" id="UP000254051">
    <property type="component" value="Unassembled WGS sequence"/>
</dbReference>
<sequence length="452" mass="49914">MKIVIIGDGKVGYKLAQELSAENYDIVMIDSNEKKLREAIDTLDIICVTGDGGSVEVQKEADVPHSDLVIACTSMDECNMLDCLIARRLGAKHTIARVRNPVYYQQIGILKEDLHLSMVVNPELAVAGEIGRLLLFPGASKIETFVKGRVELIEFPVTANSHLAGMSLMEIYDRFQIKVLVCAVRRGGEVVIPSGEYVLREGDRLHIAASHVNAELFFKLLGQKKNKVRKVIICGGGRVSYYLATQLCKLGMQVKIIEKVESKCEDLCELLPKAIIINGDASDHDLLMEEGVQEADALIALTGMDEENIIMSLFAKSQGVSKVIAKVNEDRRARMIEEFGIDSIVSAKTATADVILSYVRARRNSQSSANVEAMYQLVDGKVEALEFIVKAETKYTNIPLKNLTLRANNLIACIARKREIIIPGGDDRIQVGDSVIIITMEKQIQDIQDILL</sequence>
<feature type="domain" description="RCK C-terminal" evidence="8">
    <location>
        <begin position="372"/>
        <end position="452"/>
    </location>
</feature>
<dbReference type="NCBIfam" id="NF007031">
    <property type="entry name" value="PRK09496.1-2"/>
    <property type="match status" value="1"/>
</dbReference>
<protein>
    <recommendedName>
        <fullName evidence="1">Trk system potassium uptake protein TrkA</fullName>
    </recommendedName>
</protein>
<keyword evidence="10" id="KW-1185">Reference proteome</keyword>
<dbReference type="AlphaFoldDB" id="A0A316A1R7"/>
<feature type="domain" description="RCK N-terminal" evidence="7">
    <location>
        <begin position="228"/>
        <end position="345"/>
    </location>
</feature>
<evidence type="ECO:0000256" key="4">
    <source>
        <dbReference type="ARBA" id="ARBA00022958"/>
    </source>
</evidence>
<keyword evidence="5" id="KW-0520">NAD</keyword>
<dbReference type="InterPro" id="IPR006036">
    <property type="entry name" value="K_uptake_TrkA"/>
</dbReference>
<dbReference type="PRINTS" id="PR00335">
    <property type="entry name" value="KUPTAKETRKA"/>
</dbReference>
<evidence type="ECO:0000256" key="3">
    <source>
        <dbReference type="ARBA" id="ARBA00022538"/>
    </source>
</evidence>
<keyword evidence="3" id="KW-0633">Potassium transport</keyword>
<dbReference type="InterPro" id="IPR003148">
    <property type="entry name" value="RCK_N"/>
</dbReference>
<organism evidence="9 10">
    <name type="scientific">Faecalicatena contorta</name>
    <dbReference type="NCBI Taxonomy" id="39482"/>
    <lineage>
        <taxon>Bacteria</taxon>
        <taxon>Bacillati</taxon>
        <taxon>Bacillota</taxon>
        <taxon>Clostridia</taxon>
        <taxon>Lachnospirales</taxon>
        <taxon>Lachnospiraceae</taxon>
        <taxon>Faecalicatena</taxon>
    </lineage>
</organism>
<dbReference type="PROSITE" id="PS51202">
    <property type="entry name" value="RCK_C"/>
    <property type="match status" value="2"/>
</dbReference>
<dbReference type="NCBIfam" id="NF007033">
    <property type="entry name" value="PRK09496.1-5"/>
    <property type="match status" value="1"/>
</dbReference>
<dbReference type="Gene3D" id="3.30.70.1450">
    <property type="entry name" value="Regulator of K+ conductance, C-terminal domain"/>
    <property type="match status" value="2"/>
</dbReference>
<feature type="domain" description="RCK C-terminal" evidence="8">
    <location>
        <begin position="140"/>
        <end position="223"/>
    </location>
</feature>
<evidence type="ECO:0000256" key="5">
    <source>
        <dbReference type="ARBA" id="ARBA00023027"/>
    </source>
</evidence>
<gene>
    <name evidence="9" type="ORF">SAMN05216529_103299</name>
</gene>
<keyword evidence="4" id="KW-0630">Potassium</keyword>
<dbReference type="InterPro" id="IPR050721">
    <property type="entry name" value="Trk_Ktr_HKT_K-transport"/>
</dbReference>
<dbReference type="NCBIfam" id="NF007039">
    <property type="entry name" value="PRK09496.3-2"/>
    <property type="match status" value="1"/>
</dbReference>
<dbReference type="RefSeq" id="WP_109709548.1">
    <property type="nucleotide sequence ID" value="NZ_QGDS01000003.1"/>
</dbReference>
<keyword evidence="6" id="KW-0406">Ion transport</keyword>
<proteinExistence type="predicted"/>
<dbReference type="SUPFAM" id="SSF51735">
    <property type="entry name" value="NAD(P)-binding Rossmann-fold domains"/>
    <property type="match status" value="2"/>
</dbReference>
<dbReference type="OrthoDB" id="9775180at2"/>
<dbReference type="PROSITE" id="PS51201">
    <property type="entry name" value="RCK_N"/>
    <property type="match status" value="2"/>
</dbReference>
<evidence type="ECO:0000313" key="10">
    <source>
        <dbReference type="Proteomes" id="UP000254051"/>
    </source>
</evidence>
<feature type="domain" description="RCK N-terminal" evidence="7">
    <location>
        <begin position="1"/>
        <end position="117"/>
    </location>
</feature>
<accession>A0A316A1R7</accession>
<evidence type="ECO:0000256" key="2">
    <source>
        <dbReference type="ARBA" id="ARBA00022448"/>
    </source>
</evidence>
<dbReference type="Pfam" id="PF02254">
    <property type="entry name" value="TrkA_N"/>
    <property type="match status" value="2"/>
</dbReference>
<dbReference type="GO" id="GO:0005886">
    <property type="term" value="C:plasma membrane"/>
    <property type="evidence" value="ECO:0007669"/>
    <property type="project" value="InterPro"/>
</dbReference>
<evidence type="ECO:0000256" key="1">
    <source>
        <dbReference type="ARBA" id="ARBA00017378"/>
    </source>
</evidence>
<evidence type="ECO:0000259" key="7">
    <source>
        <dbReference type="PROSITE" id="PS51201"/>
    </source>
</evidence>
<evidence type="ECO:0000313" key="9">
    <source>
        <dbReference type="EMBL" id="SUQ13568.1"/>
    </source>
</evidence>
<dbReference type="PANTHER" id="PTHR43833:SF5">
    <property type="entry name" value="TRK SYSTEM POTASSIUM UPTAKE PROTEIN TRKA"/>
    <property type="match status" value="1"/>
</dbReference>
<evidence type="ECO:0000256" key="6">
    <source>
        <dbReference type="ARBA" id="ARBA00023065"/>
    </source>
</evidence>
<dbReference type="InterPro" id="IPR036721">
    <property type="entry name" value="RCK_C_sf"/>
</dbReference>
<dbReference type="PANTHER" id="PTHR43833">
    <property type="entry name" value="POTASSIUM CHANNEL PROTEIN 2-RELATED-RELATED"/>
    <property type="match status" value="1"/>
</dbReference>
<evidence type="ECO:0000259" key="8">
    <source>
        <dbReference type="PROSITE" id="PS51202"/>
    </source>
</evidence>